<dbReference type="SMART" id="SM00292">
    <property type="entry name" value="BRCT"/>
    <property type="match status" value="1"/>
</dbReference>
<evidence type="ECO:0000256" key="1">
    <source>
        <dbReference type="ARBA" id="ARBA00004123"/>
    </source>
</evidence>
<reference evidence="6" key="1">
    <citation type="submission" date="2016-07" db="EMBL/GenBank/DDBJ databases">
        <title>De novo transcriptome assembly of four accessions of the metal hyperaccumulator plant Noccaea caerulescens.</title>
        <authorList>
            <person name="Blande D."/>
            <person name="Halimaa P."/>
            <person name="Tervahauta A.I."/>
            <person name="Aarts M.G."/>
            <person name="Karenlampi S.O."/>
        </authorList>
    </citation>
    <scope>NUCLEOTIDE SEQUENCE</scope>
</reference>
<dbReference type="InterPro" id="IPR051579">
    <property type="entry name" value="DDR_Transcriptional_Reg"/>
</dbReference>
<dbReference type="Pfam" id="PF16589">
    <property type="entry name" value="BRCT_2"/>
    <property type="match status" value="1"/>
</dbReference>
<feature type="region of interest" description="Disordered" evidence="4">
    <location>
        <begin position="1"/>
        <end position="50"/>
    </location>
</feature>
<dbReference type="GO" id="GO:0005634">
    <property type="term" value="C:nucleus"/>
    <property type="evidence" value="ECO:0007669"/>
    <property type="project" value="UniProtKB-SubCell"/>
</dbReference>
<gene>
    <name evidence="6" type="ORF">GA_TR13092_c0_g1_i1_g.41697</name>
</gene>
<dbReference type="CDD" id="cd18432">
    <property type="entry name" value="BRCT_PAXIP1_rpt6_like"/>
    <property type="match status" value="1"/>
</dbReference>
<feature type="domain" description="BRCT" evidence="5">
    <location>
        <begin position="773"/>
        <end position="849"/>
    </location>
</feature>
<proteinExistence type="predicted"/>
<dbReference type="PANTHER" id="PTHR23196:SF1">
    <property type="entry name" value="PAX-INTERACTING PROTEIN 1"/>
    <property type="match status" value="1"/>
</dbReference>
<dbReference type="SUPFAM" id="SSF52113">
    <property type="entry name" value="BRCT domain"/>
    <property type="match status" value="1"/>
</dbReference>
<dbReference type="EMBL" id="GEVI01009176">
    <property type="protein sequence ID" value="JAU23144.1"/>
    <property type="molecule type" value="Transcribed_RNA"/>
</dbReference>
<feature type="compositionally biased region" description="Basic residues" evidence="4">
    <location>
        <begin position="606"/>
        <end position="615"/>
    </location>
</feature>
<feature type="compositionally biased region" description="Basic and acidic residues" evidence="4">
    <location>
        <begin position="27"/>
        <end position="41"/>
    </location>
</feature>
<feature type="compositionally biased region" description="Basic and acidic residues" evidence="4">
    <location>
        <begin position="658"/>
        <end position="667"/>
    </location>
</feature>
<evidence type="ECO:0000259" key="5">
    <source>
        <dbReference type="SMART" id="SM00292"/>
    </source>
</evidence>
<comment type="subcellular location">
    <subcellularLocation>
        <location evidence="1">Nucleus</location>
    </subcellularLocation>
</comment>
<dbReference type="InterPro" id="IPR036420">
    <property type="entry name" value="BRCT_dom_sf"/>
</dbReference>
<feature type="region of interest" description="Disordered" evidence="4">
    <location>
        <begin position="652"/>
        <end position="696"/>
    </location>
</feature>
<organism evidence="6">
    <name type="scientific">Noccaea caerulescens</name>
    <name type="common">Alpine penny-cress</name>
    <name type="synonym">Thlaspi caerulescens</name>
    <dbReference type="NCBI Taxonomy" id="107243"/>
    <lineage>
        <taxon>Eukaryota</taxon>
        <taxon>Viridiplantae</taxon>
        <taxon>Streptophyta</taxon>
        <taxon>Embryophyta</taxon>
        <taxon>Tracheophyta</taxon>
        <taxon>Spermatophyta</taxon>
        <taxon>Magnoliopsida</taxon>
        <taxon>eudicotyledons</taxon>
        <taxon>Gunneridae</taxon>
        <taxon>Pentapetalae</taxon>
        <taxon>rosids</taxon>
        <taxon>malvids</taxon>
        <taxon>Brassicales</taxon>
        <taxon>Brassicaceae</taxon>
        <taxon>Coluteocarpeae</taxon>
        <taxon>Noccaea</taxon>
    </lineage>
</organism>
<feature type="compositionally biased region" description="Basic and acidic residues" evidence="4">
    <location>
        <begin position="109"/>
        <end position="123"/>
    </location>
</feature>
<name>A0A1J3DYS8_NOCCA</name>
<evidence type="ECO:0000256" key="2">
    <source>
        <dbReference type="ARBA" id="ARBA00022763"/>
    </source>
</evidence>
<dbReference type="CDD" id="cd17744">
    <property type="entry name" value="BRCT_MDC1_rpt1"/>
    <property type="match status" value="1"/>
</dbReference>
<feature type="compositionally biased region" description="Polar residues" evidence="4">
    <location>
        <begin position="668"/>
        <end position="680"/>
    </location>
</feature>
<evidence type="ECO:0000313" key="6">
    <source>
        <dbReference type="EMBL" id="JAU23144.1"/>
    </source>
</evidence>
<dbReference type="InterPro" id="IPR001357">
    <property type="entry name" value="BRCT_dom"/>
</dbReference>
<dbReference type="PANTHER" id="PTHR23196">
    <property type="entry name" value="PAX TRANSCRIPTION ACTIVATION DOMAIN INTERACTING PROTEIN"/>
    <property type="match status" value="1"/>
</dbReference>
<keyword evidence="3" id="KW-0539">Nucleus</keyword>
<dbReference type="GO" id="GO:0006974">
    <property type="term" value="P:DNA damage response"/>
    <property type="evidence" value="ECO:0007669"/>
    <property type="project" value="UniProtKB-KW"/>
</dbReference>
<keyword evidence="2" id="KW-0227">DNA damage</keyword>
<dbReference type="Gene3D" id="3.40.50.10190">
    <property type="entry name" value="BRCT domain"/>
    <property type="match status" value="2"/>
</dbReference>
<dbReference type="Pfam" id="PF16770">
    <property type="entry name" value="RTT107_BRCT_5"/>
    <property type="match status" value="1"/>
</dbReference>
<feature type="region of interest" description="Disordered" evidence="4">
    <location>
        <begin position="109"/>
        <end position="135"/>
    </location>
</feature>
<dbReference type="AlphaFoldDB" id="A0A1J3DYS8"/>
<protein>
    <submittedName>
        <fullName evidence="6">PAX-interacting protein 1</fullName>
    </submittedName>
</protein>
<evidence type="ECO:0000256" key="3">
    <source>
        <dbReference type="ARBA" id="ARBA00023242"/>
    </source>
</evidence>
<feature type="region of interest" description="Disordered" evidence="4">
    <location>
        <begin position="577"/>
        <end position="616"/>
    </location>
</feature>
<sequence>MAKVDNNFSEHQETQPIDSLPSSPSDSGKEKDDLLGNHGDEFIQDTAPFEDDAWINDEYLETQVIDTECDDEDFLLCDETQPFTMGFETQEEPLVYNTELSRDRERNLLSSEDDRQHANDKVESTGALDARSTEDGISGGKVARFTSVRSAAFRASAMAARVATQKLLSSDCSNLLSCHSSGQGATHNVGEVGNKQCLPSPLEKKSDLQKGNRTARKLFLDESSEEDCPYVPLSYIDSQEPGEASQATALNFVDKLISESGLEFALDVEPDCGRRIEEKSKCFASVKGPQELAKKVSYQARAVGNAIFDWDDNREDEGGGDICRRRKEEFFGVASKERGSLTLPREQKRDLIHESHRRLGVAVDKRKVHSDSRLLQQSVTRSRKTIRAAKKNLGKELDAAVSEDSNNKLVDIRDLVALGYDTQVAAEAVDALRSGDSSKFDAEASCLTGKNWSPGEERGFSNGVTRQSKGTKRIQAMGKEELVRRRMKKASPSPAKVCGKNIERSSKGDQLDKEVPCSLKRKKVHTASRETKKNLVDTLDEVSKESNTRMFDRREEVEAGPDTQMAAEVINALHFGDDREIDPEPNCLTGKRPSPEEGGISSRGVATRKSKRKKGIQAVDNDVELLKPKTKKARSILSKACENNAKLDTPDEVVVSSTEKRGGELSNKHSTSKLLKQSSRGEAEVLSNPKRRRSARISHDVVDEAGRISDSAFDTPVKSKAASKIVSPICMGDEYHRLSCKDSRKSKTTREYRSLTSPLAEPILEKRSTRKRRDLGSIRVLFSQHLDEDVTTHQKKILAKFAISEASSMTEATHFIANTFMRTRNMLEAIASGKPVVTTQWLESIDQVNIYVDEELYILRDSKKEKEFGFNMGVSLARARQSPLLQGRRVLITPNTKPGLNTITTLVKAVHGRPVERLGRYALSEDKVQENFLVLSCEEDRDISIPFLERGAEVYSSELLLNGIVTQKLEYERYRLFTDNVRKTRSTIWIKDGKGKFQRRRG</sequence>
<evidence type="ECO:0000256" key="4">
    <source>
        <dbReference type="SAM" id="MobiDB-lite"/>
    </source>
</evidence>
<accession>A0A1J3DYS8</accession>